<dbReference type="EMBL" id="CP023777">
    <property type="protein sequence ID" value="ATL45878.1"/>
    <property type="molecule type" value="Genomic_DNA"/>
</dbReference>
<dbReference type="AlphaFoldDB" id="A0A291QPF4"/>
<dbReference type="KEGG" id="cbae:COR50_01150"/>
<proteinExistence type="predicted"/>
<evidence type="ECO:0000313" key="2">
    <source>
        <dbReference type="Proteomes" id="UP000220133"/>
    </source>
</evidence>
<dbReference type="Proteomes" id="UP000220133">
    <property type="component" value="Chromosome"/>
</dbReference>
<protein>
    <submittedName>
        <fullName evidence="1">Uncharacterized protein</fullName>
    </submittedName>
</protein>
<organism evidence="1 2">
    <name type="scientific">Chitinophaga caeni</name>
    <dbReference type="NCBI Taxonomy" id="2029983"/>
    <lineage>
        <taxon>Bacteria</taxon>
        <taxon>Pseudomonadati</taxon>
        <taxon>Bacteroidota</taxon>
        <taxon>Chitinophagia</taxon>
        <taxon>Chitinophagales</taxon>
        <taxon>Chitinophagaceae</taxon>
        <taxon>Chitinophaga</taxon>
    </lineage>
</organism>
<gene>
    <name evidence="1" type="ORF">COR50_01150</name>
</gene>
<evidence type="ECO:0000313" key="1">
    <source>
        <dbReference type="EMBL" id="ATL45878.1"/>
    </source>
</evidence>
<reference evidence="1 2" key="1">
    <citation type="submission" date="2017-10" db="EMBL/GenBank/DDBJ databases">
        <title>Paenichitinophaga pekingensis gen. nov., sp. nov., isolated from activated sludge.</title>
        <authorList>
            <person name="Jin D."/>
            <person name="Kong X."/>
            <person name="Deng Y."/>
            <person name="Bai Z."/>
        </authorList>
    </citation>
    <scope>NUCLEOTIDE SEQUENCE [LARGE SCALE GENOMIC DNA]</scope>
    <source>
        <strain evidence="1 2">13</strain>
    </source>
</reference>
<accession>A0A291QPF4</accession>
<name>A0A291QPF4_9BACT</name>
<sequence>MYFFACPKKYQKRAQIGYHGRQFDRSIQLLYYCIAKLRFAINSAKFHGLLAGGRIWNRSSFAYILEQVRNSNNLKQF</sequence>
<keyword evidence="2" id="KW-1185">Reference proteome</keyword>